<dbReference type="Proteomes" id="UP001055879">
    <property type="component" value="Linkage Group LG10"/>
</dbReference>
<sequence length="373" mass="43620">MRTKRLERSSLNSDLRLLVVCEFWSIIRAREKEIKEKEKEIKRKEDMIVTIEKEIKLKDRKITNLQSQLKTTEQKTSELQAESVELQQKLKDTFAKERKVLEEKVIKSPKQISVLQDLLEKERKAFQEMKKSFEIEKKNTEKRNVGIFKEISEKTKNIEKEFEQERQIFENEISKLTSKISVVSSDFQKEQLARSDLKQKFDTLIVERNILTEKIKQLEVVNVELSEKISADVISQSPYDNSTESVCSFKTASSSIHENVFKKNSVKPNIVKSNQIHPSNLFYDKTVDSPGSFYVKSLGKHSKKGQMVWRVKVSPDDESKKDKSFTSTTNVKKNRTRKGKYFGTPDMFYSTNHLIRLAQKKIYCSYCRGNDFV</sequence>
<evidence type="ECO:0000313" key="2">
    <source>
        <dbReference type="Proteomes" id="UP001055879"/>
    </source>
</evidence>
<name>A0ACB8ZJU6_ARCLA</name>
<comment type="caution">
    <text evidence="1">The sequence shown here is derived from an EMBL/GenBank/DDBJ whole genome shotgun (WGS) entry which is preliminary data.</text>
</comment>
<proteinExistence type="predicted"/>
<dbReference type="EMBL" id="CM042056">
    <property type="protein sequence ID" value="KAI3697940.1"/>
    <property type="molecule type" value="Genomic_DNA"/>
</dbReference>
<keyword evidence="2" id="KW-1185">Reference proteome</keyword>
<reference evidence="2" key="1">
    <citation type="journal article" date="2022" name="Mol. Ecol. Resour.">
        <title>The genomes of chicory, endive, great burdock and yacon provide insights into Asteraceae palaeo-polyploidization history and plant inulin production.</title>
        <authorList>
            <person name="Fan W."/>
            <person name="Wang S."/>
            <person name="Wang H."/>
            <person name="Wang A."/>
            <person name="Jiang F."/>
            <person name="Liu H."/>
            <person name="Zhao H."/>
            <person name="Xu D."/>
            <person name="Zhang Y."/>
        </authorList>
    </citation>
    <scope>NUCLEOTIDE SEQUENCE [LARGE SCALE GENOMIC DNA]</scope>
    <source>
        <strain evidence="2">cv. Niubang</strain>
    </source>
</reference>
<reference evidence="1 2" key="2">
    <citation type="journal article" date="2022" name="Mol. Ecol. Resour.">
        <title>The genomes of chicory, endive, great burdock and yacon provide insights into Asteraceae paleo-polyploidization history and plant inulin production.</title>
        <authorList>
            <person name="Fan W."/>
            <person name="Wang S."/>
            <person name="Wang H."/>
            <person name="Wang A."/>
            <person name="Jiang F."/>
            <person name="Liu H."/>
            <person name="Zhao H."/>
            <person name="Xu D."/>
            <person name="Zhang Y."/>
        </authorList>
    </citation>
    <scope>NUCLEOTIDE SEQUENCE [LARGE SCALE GENOMIC DNA]</scope>
    <source>
        <strain evidence="2">cv. Niubang</strain>
    </source>
</reference>
<evidence type="ECO:0000313" key="1">
    <source>
        <dbReference type="EMBL" id="KAI3697940.1"/>
    </source>
</evidence>
<accession>A0ACB8ZJU6</accession>
<organism evidence="1 2">
    <name type="scientific">Arctium lappa</name>
    <name type="common">Greater burdock</name>
    <name type="synonym">Lappa major</name>
    <dbReference type="NCBI Taxonomy" id="4217"/>
    <lineage>
        <taxon>Eukaryota</taxon>
        <taxon>Viridiplantae</taxon>
        <taxon>Streptophyta</taxon>
        <taxon>Embryophyta</taxon>
        <taxon>Tracheophyta</taxon>
        <taxon>Spermatophyta</taxon>
        <taxon>Magnoliopsida</taxon>
        <taxon>eudicotyledons</taxon>
        <taxon>Gunneridae</taxon>
        <taxon>Pentapetalae</taxon>
        <taxon>asterids</taxon>
        <taxon>campanulids</taxon>
        <taxon>Asterales</taxon>
        <taxon>Asteraceae</taxon>
        <taxon>Carduoideae</taxon>
        <taxon>Cardueae</taxon>
        <taxon>Arctiinae</taxon>
        <taxon>Arctium</taxon>
    </lineage>
</organism>
<gene>
    <name evidence="1" type="ORF">L6452_31046</name>
</gene>
<protein>
    <submittedName>
        <fullName evidence="1">Uncharacterized protein</fullName>
    </submittedName>
</protein>